<dbReference type="Pfam" id="PF17678">
    <property type="entry name" value="Glyco_hydro_92N"/>
    <property type="match status" value="1"/>
</dbReference>
<dbReference type="Proteomes" id="UP000266152">
    <property type="component" value="Unassembled WGS sequence"/>
</dbReference>
<dbReference type="Gene3D" id="2.70.98.10">
    <property type="match status" value="1"/>
</dbReference>
<dbReference type="FunFam" id="1.20.1050.60:FF:000002">
    <property type="entry name" value="Glycosyl hydrolase family 92"/>
    <property type="match status" value="1"/>
</dbReference>
<evidence type="ECO:0000313" key="4">
    <source>
        <dbReference type="Proteomes" id="UP000266152"/>
    </source>
</evidence>
<dbReference type="Gene3D" id="3.30.2080.10">
    <property type="entry name" value="GH92 mannosidase domain"/>
    <property type="match status" value="1"/>
</dbReference>
<dbReference type="InterPro" id="IPR025533">
    <property type="entry name" value="DUF4419"/>
</dbReference>
<proteinExistence type="predicted"/>
<dbReference type="GO" id="GO:0000224">
    <property type="term" value="F:peptide-N4-(N-acetyl-beta-glucosaminyl)asparagine amidase activity"/>
    <property type="evidence" value="ECO:0007669"/>
    <property type="project" value="TreeGrafter"/>
</dbReference>
<dbReference type="Pfam" id="PF14388">
    <property type="entry name" value="DUF4419"/>
    <property type="match status" value="1"/>
</dbReference>
<feature type="domain" description="Glycosyl hydrolase family 92" evidence="1">
    <location>
        <begin position="684"/>
        <end position="1166"/>
    </location>
</feature>
<sequence length="1184" mass="131554">MPIIVSIINRPARPWGQAKASSVEVILKATNNKEFTHCKQVIQSSFSVDRSIEGKFILGSKNGLVWAAFNAYSNHHHLTIRPEDIWFAIITQLSSHINANAEKLRHLFVRHKRKKELIVKQAGFLHTADYEAFVQTMTNIMAENIKDPMLPVGSVFLIGAMQQYFSYTLMLTCGLPSVTLLGEVADYEDILCRLDKLEKMGNESTRFAELLRPVVRKMILSFKEPTNPEVKNFWNSIADTHNMSGVTTLTGWITAFCFWNDKGKAQDGGSGCAFDGLSYPSVATQDIPGGFVAVPVKVDDDGTVYSCRMLAGPIGIQGLPDYDYDSTIDGPALLLAIGEQYIRHPGANTKSFFFKKLELAHTVVSVEQQKAEKIAGGTASANHPTCGLIAALMAFVPVTLAAVSKDFTPYVNPFLGTEGPTPGSAYQGGNVFPGATLPFGAVKVGIDTTRWDTRYQANAGYTPEGNVTAITMLHVSGTGGAPTYGLVPQMPLTSIVGVNLLDNLTYMQQRVGHDVTEVGYYRTELKNGIIAEMSASQHAGIMKYDFPADEDRNVLVDISHYLPTRGKETQWYSNGKLERSPDGSRYSGYGVYREGWALGGDFKVYFCGQFNAAPSDVQLFSGIYTDPYWPNTTNVKPIFTKNEWVKGGVDGYQYADRVGALFNFPSNVSSVTSKVGVSWVSADKACQYINDEIPHWDLNTTISEAKDKWNEEVLSKIDVDTKNKTQLEMFYTGLYHAHLMPSNRTGDNPHWTSDEPYYDDYYTLWDTFRCTHALVSLILPSRQIEMVRSMIDIWRHERFMPEGRSHNHNGRVQGGSNSDNILADAYVKKLDTENLVNWTDGYAAMRTNAELQPYNNFDFNDPTGSTKEGRSALDDWKKYGYVSTNYGRSVSKTAEYSLNDFAVSQVAKGEAPDEATKYLNRSSGWQRIWNKDITSHNFTGFLAPLQPNGTVLDGYDPLACGDCNWESISYEGTPWEYSFTVPHDMATLIKFMGGSKEFEKRLDTSFVPGLGTQEQGNNGIGSMIYNPGNEPSFMMPFLYNFVQGRQWKSVMRSKAVVDEYYHTGANGIPGNDDAGSMSSWLVWNMLGLYPVVTQPVYLILSPRFDNISIKLGQAGGTLRVTTQGLSDGPYIQSLKVNGKVWDKSWISHDDLVRKDGKESMLEFTMGAKALEWDSGELPPSPGTL</sequence>
<evidence type="ECO:0000259" key="1">
    <source>
        <dbReference type="Pfam" id="PF07971"/>
    </source>
</evidence>
<dbReference type="STRING" id="5514.A0A395RE73"/>
<dbReference type="GO" id="GO:0030246">
    <property type="term" value="F:carbohydrate binding"/>
    <property type="evidence" value="ECO:0007669"/>
    <property type="project" value="InterPro"/>
</dbReference>
<dbReference type="GO" id="GO:0005829">
    <property type="term" value="C:cytosol"/>
    <property type="evidence" value="ECO:0007669"/>
    <property type="project" value="TreeGrafter"/>
</dbReference>
<dbReference type="GO" id="GO:0006516">
    <property type="term" value="P:glycoprotein catabolic process"/>
    <property type="evidence" value="ECO:0007669"/>
    <property type="project" value="TreeGrafter"/>
</dbReference>
<reference evidence="3 4" key="1">
    <citation type="journal article" date="2018" name="PLoS Pathog.">
        <title>Evolution of structural diversity of trichothecenes, a family of toxins produced by plant pathogenic and entomopathogenic fungi.</title>
        <authorList>
            <person name="Proctor R.H."/>
            <person name="McCormick S.P."/>
            <person name="Kim H.S."/>
            <person name="Cardoza R.E."/>
            <person name="Stanley A.M."/>
            <person name="Lindo L."/>
            <person name="Kelly A."/>
            <person name="Brown D.W."/>
            <person name="Lee T."/>
            <person name="Vaughan M.M."/>
            <person name="Alexander N.J."/>
            <person name="Busman M."/>
            <person name="Gutierrez S."/>
        </authorList>
    </citation>
    <scope>NUCLEOTIDE SEQUENCE [LARGE SCALE GENOMIC DNA]</scope>
    <source>
        <strain evidence="3 4">NRRL 3299</strain>
    </source>
</reference>
<dbReference type="Gene3D" id="1.20.1610.10">
    <property type="entry name" value="alpha-1,2-mannosidases domains"/>
    <property type="match status" value="1"/>
</dbReference>
<organism evidence="3 4">
    <name type="scientific">Fusarium sporotrichioides</name>
    <dbReference type="NCBI Taxonomy" id="5514"/>
    <lineage>
        <taxon>Eukaryota</taxon>
        <taxon>Fungi</taxon>
        <taxon>Dikarya</taxon>
        <taxon>Ascomycota</taxon>
        <taxon>Pezizomycotina</taxon>
        <taxon>Sordariomycetes</taxon>
        <taxon>Hypocreomycetidae</taxon>
        <taxon>Hypocreales</taxon>
        <taxon>Nectriaceae</taxon>
        <taxon>Fusarium</taxon>
    </lineage>
</organism>
<feature type="domain" description="Glycosyl hydrolase family 92 N-terminal" evidence="2">
    <location>
        <begin position="410"/>
        <end position="678"/>
    </location>
</feature>
<dbReference type="PANTHER" id="PTHR12143:SF27">
    <property type="entry name" value="ALPHA-1,2-MANNOSIDASE FAMILY PROTEIN (AFU_ORTHOLOGUE AFUA_5G10520)"/>
    <property type="match status" value="1"/>
</dbReference>
<dbReference type="PANTHER" id="PTHR12143">
    <property type="entry name" value="PEPTIDE N-GLYCANASE PNGASE -RELATED"/>
    <property type="match status" value="1"/>
</dbReference>
<dbReference type="AlphaFoldDB" id="A0A395RE73"/>
<dbReference type="InterPro" id="IPR012939">
    <property type="entry name" value="Glyco_hydro_92"/>
</dbReference>
<dbReference type="InterPro" id="IPR005887">
    <property type="entry name" value="GH92_a_mannosidase_put"/>
</dbReference>
<dbReference type="EMBL" id="PXOF01000298">
    <property type="protein sequence ID" value="RGP58411.1"/>
    <property type="molecule type" value="Genomic_DNA"/>
</dbReference>
<evidence type="ECO:0000313" key="3">
    <source>
        <dbReference type="EMBL" id="RGP58411.1"/>
    </source>
</evidence>
<dbReference type="FunFam" id="3.30.2080.10:FF:000001">
    <property type="entry name" value="Alpha-1,2-mannosidase subfamily"/>
    <property type="match status" value="1"/>
</dbReference>
<dbReference type="GO" id="GO:0005634">
    <property type="term" value="C:nucleus"/>
    <property type="evidence" value="ECO:0007669"/>
    <property type="project" value="TreeGrafter"/>
</dbReference>
<comment type="caution">
    <text evidence="3">The sequence shown here is derived from an EMBL/GenBank/DDBJ whole genome shotgun (WGS) entry which is preliminary data.</text>
</comment>
<dbReference type="InterPro" id="IPR014718">
    <property type="entry name" value="GH-type_carb-bd"/>
</dbReference>
<accession>A0A395RE73</accession>
<dbReference type="InterPro" id="IPR050883">
    <property type="entry name" value="PNGase"/>
</dbReference>
<evidence type="ECO:0000259" key="2">
    <source>
        <dbReference type="Pfam" id="PF17678"/>
    </source>
</evidence>
<keyword evidence="4" id="KW-1185">Reference proteome</keyword>
<protein>
    <submittedName>
        <fullName evidence="3">Glycosyl hydrolase</fullName>
    </submittedName>
</protein>
<dbReference type="Gene3D" id="1.20.1050.60">
    <property type="entry name" value="alpha-1,2-mannosidase"/>
    <property type="match status" value="1"/>
</dbReference>
<dbReference type="NCBIfam" id="TIGR01180">
    <property type="entry name" value="aman2_put"/>
    <property type="match status" value="1"/>
</dbReference>
<gene>
    <name evidence="3" type="ORF">FSPOR_11890</name>
</gene>
<name>A0A395RE73_FUSSP</name>
<keyword evidence="3" id="KW-0378">Hydrolase</keyword>
<dbReference type="InterPro" id="IPR041371">
    <property type="entry name" value="GH92_N"/>
</dbReference>
<dbReference type="Pfam" id="PF07971">
    <property type="entry name" value="Glyco_hydro_92"/>
    <property type="match status" value="1"/>
</dbReference>